<protein>
    <submittedName>
        <fullName evidence="1">Uncharacterized protein</fullName>
    </submittedName>
</protein>
<reference evidence="1" key="2">
    <citation type="journal article" date="2021" name="PeerJ">
        <title>Extensive microbial diversity within the chicken gut microbiome revealed by metagenomics and culture.</title>
        <authorList>
            <person name="Gilroy R."/>
            <person name="Ravi A."/>
            <person name="Getino M."/>
            <person name="Pursley I."/>
            <person name="Horton D.L."/>
            <person name="Alikhan N.F."/>
            <person name="Baker D."/>
            <person name="Gharbi K."/>
            <person name="Hall N."/>
            <person name="Watson M."/>
            <person name="Adriaenssens E.M."/>
            <person name="Foster-Nyarko E."/>
            <person name="Jarju S."/>
            <person name="Secka A."/>
            <person name="Antonio M."/>
            <person name="Oren A."/>
            <person name="Chaudhuri R.R."/>
            <person name="La Ragione R."/>
            <person name="Hildebrand F."/>
            <person name="Pallen M.J."/>
        </authorList>
    </citation>
    <scope>NUCLEOTIDE SEQUENCE</scope>
    <source>
        <strain evidence="1">ChiGjej2B2-12916</strain>
    </source>
</reference>
<gene>
    <name evidence="1" type="ORF">IAD31_03275</name>
</gene>
<comment type="caution">
    <text evidence="1">The sequence shown here is derived from an EMBL/GenBank/DDBJ whole genome shotgun (WGS) entry which is preliminary data.</text>
</comment>
<dbReference type="Proteomes" id="UP000886879">
    <property type="component" value="Unassembled WGS sequence"/>
</dbReference>
<evidence type="ECO:0000313" key="1">
    <source>
        <dbReference type="EMBL" id="HIQ60601.1"/>
    </source>
</evidence>
<organism evidence="1 2">
    <name type="scientific">Candidatus Enterenecus faecium</name>
    <dbReference type="NCBI Taxonomy" id="2840780"/>
    <lineage>
        <taxon>Bacteria</taxon>
        <taxon>Bacillati</taxon>
        <taxon>Bacillota</taxon>
        <taxon>Clostridia</taxon>
        <taxon>Eubacteriales</taxon>
        <taxon>Candidatus Enterenecus</taxon>
    </lineage>
</organism>
<reference evidence="1" key="1">
    <citation type="submission" date="2020-10" db="EMBL/GenBank/DDBJ databases">
        <authorList>
            <person name="Gilroy R."/>
        </authorList>
    </citation>
    <scope>NUCLEOTIDE SEQUENCE</scope>
    <source>
        <strain evidence="1">ChiGjej2B2-12916</strain>
    </source>
</reference>
<dbReference type="InterPro" id="IPR017016">
    <property type="entry name" value="UCP033595"/>
</dbReference>
<dbReference type="AlphaFoldDB" id="A0A9D0YSN6"/>
<sequence length="86" mass="9766">METLRVRDEAGVERCFDYYILLEHLELEGYSGESYGVKIEEKETGEVAVAPDVTCRSSVIYQLAQTLLLHQVTPCTLVDVIQDWLS</sequence>
<evidence type="ECO:0000313" key="2">
    <source>
        <dbReference type="Proteomes" id="UP000886879"/>
    </source>
</evidence>
<dbReference type="Pfam" id="PF20124">
    <property type="entry name" value="DUF6514"/>
    <property type="match status" value="1"/>
</dbReference>
<name>A0A9D0YSN6_9FIRM</name>
<proteinExistence type="predicted"/>
<accession>A0A9D0YSN6</accession>
<dbReference type="EMBL" id="DVFO01000031">
    <property type="protein sequence ID" value="HIQ60601.1"/>
    <property type="molecule type" value="Genomic_DNA"/>
</dbReference>